<dbReference type="PANTHER" id="PTHR11011">
    <property type="entry name" value="MALE STERILITY PROTEIN 2-RELATED"/>
    <property type="match status" value="1"/>
</dbReference>
<dbReference type="CDD" id="cd05236">
    <property type="entry name" value="FAR-N_SDR_e"/>
    <property type="match status" value="1"/>
</dbReference>
<gene>
    <name evidence="7" type="ORF">POM88_009763</name>
</gene>
<dbReference type="InterPro" id="IPR036291">
    <property type="entry name" value="NAD(P)-bd_dom_sf"/>
</dbReference>
<dbReference type="EMBL" id="JAUIZM010000002">
    <property type="protein sequence ID" value="KAK1399900.1"/>
    <property type="molecule type" value="Genomic_DNA"/>
</dbReference>
<dbReference type="GO" id="GO:0035336">
    <property type="term" value="P:long-chain fatty-acyl-CoA metabolic process"/>
    <property type="evidence" value="ECO:0007669"/>
    <property type="project" value="TreeGrafter"/>
</dbReference>
<dbReference type="InterPro" id="IPR033640">
    <property type="entry name" value="FAR_C"/>
</dbReference>
<evidence type="ECO:0000256" key="4">
    <source>
        <dbReference type="RuleBase" id="RU363097"/>
    </source>
</evidence>
<sequence>MTALQTALTVDHNGNGFSSFHKYYCARNCISNVTPLLKSQLAYRKKNMLMTTNTTTTTTTTAVSAYKDYQGGYTATTIEAPPAPSDHLEPLHGAAGGIGVLEFLRGKNFFVTGGTGFLAKVLIEKLLRTMPDVGKIYVLIRAKDKQAAAERLKNEIIDTDLFKSLESLHGKSYKTFMQEKLIPVAGDVSESDIGIESNIAAEIAEVVNVVVNSSANTTFDERYDVAVNTNTRGPCRVLGLAKKCKNLCLFLHVSTAYINGESGIIPEEPMQIGHRVRSQMYTNEVDLETELNIALQSKEASQVKSTPLMKELGLQRAKQHGWENTYAFTKAMGEMMITKERENIPVVIIRPSVIESTYREPFPGWIEGNRMMDPVVLFYGKGQLPGFLANPEAVIDIVPVDMVVNTILVAMAKHGKEAKPELNVYHAASSVSNPVTLYDFFKYTCEHFKSWPLVDRDGKEIRITDMKFISTLSDFSSYISSEIIERNSLMDDEAKPDEKLSKRVKAKCEKLETVLLHLATLYEPYMFFSSWFHNGKVKALMKMMSVEEKKLFECDVGVIDWKEYICNIHVPGFRTHVLKGK</sequence>
<keyword evidence="8" id="KW-1185">Reference proteome</keyword>
<dbReference type="Gene3D" id="3.40.50.720">
    <property type="entry name" value="NAD(P)-binding Rossmann-like Domain"/>
    <property type="match status" value="1"/>
</dbReference>
<proteinExistence type="inferred from homology"/>
<keyword evidence="3 4" id="KW-0443">Lipid metabolism</keyword>
<evidence type="ECO:0000313" key="7">
    <source>
        <dbReference type="EMBL" id="KAK1399900.1"/>
    </source>
</evidence>
<keyword evidence="4" id="KW-0521">NADP</keyword>
<evidence type="ECO:0000259" key="5">
    <source>
        <dbReference type="Pfam" id="PF03015"/>
    </source>
</evidence>
<evidence type="ECO:0000313" key="8">
    <source>
        <dbReference type="Proteomes" id="UP001237642"/>
    </source>
</evidence>
<comment type="caution">
    <text evidence="7">The sequence shown here is derived from an EMBL/GenBank/DDBJ whole genome shotgun (WGS) entry which is preliminary data.</text>
</comment>
<evidence type="ECO:0000256" key="2">
    <source>
        <dbReference type="ARBA" id="ARBA00022516"/>
    </source>
</evidence>
<keyword evidence="4" id="KW-0560">Oxidoreductase</keyword>
<dbReference type="GO" id="GO:0102965">
    <property type="term" value="F:alcohol-forming long-chain fatty acyl-CoA reductase activity"/>
    <property type="evidence" value="ECO:0007669"/>
    <property type="project" value="UniProtKB-EC"/>
</dbReference>
<evidence type="ECO:0000256" key="1">
    <source>
        <dbReference type="ARBA" id="ARBA00005928"/>
    </source>
</evidence>
<feature type="domain" description="Fatty acyl-CoA reductase C-terminal" evidence="5">
    <location>
        <begin position="512"/>
        <end position="579"/>
    </location>
</feature>
<reference evidence="7" key="2">
    <citation type="submission" date="2023-05" db="EMBL/GenBank/DDBJ databases">
        <authorList>
            <person name="Schelkunov M.I."/>
        </authorList>
    </citation>
    <scope>NUCLEOTIDE SEQUENCE</scope>
    <source>
        <strain evidence="7">Hsosn_3</strain>
        <tissue evidence="7">Leaf</tissue>
    </source>
</reference>
<dbReference type="CDD" id="cd09071">
    <property type="entry name" value="FAR_C"/>
    <property type="match status" value="1"/>
</dbReference>
<dbReference type="InterPro" id="IPR013120">
    <property type="entry name" value="FAR_NAD-bd"/>
</dbReference>
<dbReference type="InterPro" id="IPR026055">
    <property type="entry name" value="FAR"/>
</dbReference>
<feature type="domain" description="Thioester reductase (TE)" evidence="6">
    <location>
        <begin position="111"/>
        <end position="407"/>
    </location>
</feature>
<comment type="function">
    <text evidence="4">Catalyzes the reduction of fatty acyl-CoA to fatty alcohols.</text>
</comment>
<comment type="similarity">
    <text evidence="1 4">Belongs to the fatty acyl-CoA reductase family.</text>
</comment>
<evidence type="ECO:0000259" key="6">
    <source>
        <dbReference type="Pfam" id="PF07993"/>
    </source>
</evidence>
<dbReference type="EC" id="1.2.1.84" evidence="4"/>
<accession>A0AAD8N2Y6</accession>
<organism evidence="7 8">
    <name type="scientific">Heracleum sosnowskyi</name>
    <dbReference type="NCBI Taxonomy" id="360622"/>
    <lineage>
        <taxon>Eukaryota</taxon>
        <taxon>Viridiplantae</taxon>
        <taxon>Streptophyta</taxon>
        <taxon>Embryophyta</taxon>
        <taxon>Tracheophyta</taxon>
        <taxon>Spermatophyta</taxon>
        <taxon>Magnoliopsida</taxon>
        <taxon>eudicotyledons</taxon>
        <taxon>Gunneridae</taxon>
        <taxon>Pentapetalae</taxon>
        <taxon>asterids</taxon>
        <taxon>campanulids</taxon>
        <taxon>Apiales</taxon>
        <taxon>Apiaceae</taxon>
        <taxon>Apioideae</taxon>
        <taxon>apioid superclade</taxon>
        <taxon>Tordylieae</taxon>
        <taxon>Tordyliinae</taxon>
        <taxon>Heracleum</taxon>
    </lineage>
</organism>
<dbReference type="AlphaFoldDB" id="A0AAD8N2Y6"/>
<name>A0AAD8N2Y6_9APIA</name>
<dbReference type="PANTHER" id="PTHR11011:SF45">
    <property type="entry name" value="FATTY ACYL-COA REDUCTASE CG8306-RELATED"/>
    <property type="match status" value="1"/>
</dbReference>
<keyword evidence="2 4" id="KW-0444">Lipid biosynthesis</keyword>
<reference evidence="7" key="1">
    <citation type="submission" date="2023-02" db="EMBL/GenBank/DDBJ databases">
        <title>Genome of toxic invasive species Heracleum sosnowskyi carries increased number of genes despite the absence of recent whole-genome duplications.</title>
        <authorList>
            <person name="Schelkunov M."/>
            <person name="Shtratnikova V."/>
            <person name="Makarenko M."/>
            <person name="Klepikova A."/>
            <person name="Omelchenko D."/>
            <person name="Novikova G."/>
            <person name="Obukhova E."/>
            <person name="Bogdanov V."/>
            <person name="Penin A."/>
            <person name="Logacheva M."/>
        </authorList>
    </citation>
    <scope>NUCLEOTIDE SEQUENCE</scope>
    <source>
        <strain evidence="7">Hsosn_3</strain>
        <tissue evidence="7">Leaf</tissue>
    </source>
</reference>
<dbReference type="GO" id="GO:0010345">
    <property type="term" value="P:suberin biosynthetic process"/>
    <property type="evidence" value="ECO:0007669"/>
    <property type="project" value="TreeGrafter"/>
</dbReference>
<dbReference type="Pfam" id="PF07993">
    <property type="entry name" value="NAD_binding_4"/>
    <property type="match status" value="1"/>
</dbReference>
<protein>
    <recommendedName>
        <fullName evidence="4">Fatty acyl-CoA reductase</fullName>
        <ecNumber evidence="4">1.2.1.84</ecNumber>
    </recommendedName>
</protein>
<comment type="catalytic activity">
    <reaction evidence="4">
        <text>a long-chain fatty acyl-CoA + 2 NADPH + 2 H(+) = a long-chain primary fatty alcohol + 2 NADP(+) + CoA</text>
        <dbReference type="Rhea" id="RHEA:52716"/>
        <dbReference type="ChEBI" id="CHEBI:15378"/>
        <dbReference type="ChEBI" id="CHEBI:57287"/>
        <dbReference type="ChEBI" id="CHEBI:57783"/>
        <dbReference type="ChEBI" id="CHEBI:58349"/>
        <dbReference type="ChEBI" id="CHEBI:77396"/>
        <dbReference type="ChEBI" id="CHEBI:83139"/>
        <dbReference type="EC" id="1.2.1.84"/>
    </reaction>
</comment>
<evidence type="ECO:0000256" key="3">
    <source>
        <dbReference type="ARBA" id="ARBA00023098"/>
    </source>
</evidence>
<dbReference type="Proteomes" id="UP001237642">
    <property type="component" value="Unassembled WGS sequence"/>
</dbReference>
<dbReference type="SUPFAM" id="SSF51735">
    <property type="entry name" value="NAD(P)-binding Rossmann-fold domains"/>
    <property type="match status" value="1"/>
</dbReference>
<dbReference type="GO" id="GO:0080019">
    <property type="term" value="F:alcohol-forming very long-chain fatty acyl-CoA reductase activity"/>
    <property type="evidence" value="ECO:0007669"/>
    <property type="project" value="InterPro"/>
</dbReference>
<dbReference type="Pfam" id="PF03015">
    <property type="entry name" value="Sterile"/>
    <property type="match status" value="1"/>
</dbReference>